<dbReference type="EMBL" id="MU006784">
    <property type="protein sequence ID" value="KAF2640582.1"/>
    <property type="molecule type" value="Genomic_DNA"/>
</dbReference>
<dbReference type="AlphaFoldDB" id="A0A6A6S069"/>
<feature type="domain" description="NAD-dependent epimerase/dehydratase" evidence="1">
    <location>
        <begin position="5"/>
        <end position="237"/>
    </location>
</feature>
<evidence type="ECO:0000259" key="1">
    <source>
        <dbReference type="Pfam" id="PF01370"/>
    </source>
</evidence>
<dbReference type="Gene3D" id="3.40.50.720">
    <property type="entry name" value="NAD(P)-binding Rossmann-like Domain"/>
    <property type="match status" value="1"/>
</dbReference>
<dbReference type="GO" id="GO:0005737">
    <property type="term" value="C:cytoplasm"/>
    <property type="evidence" value="ECO:0007669"/>
    <property type="project" value="TreeGrafter"/>
</dbReference>
<evidence type="ECO:0000313" key="3">
    <source>
        <dbReference type="Proteomes" id="UP000799753"/>
    </source>
</evidence>
<dbReference type="OrthoDB" id="10262413at2759"/>
<dbReference type="SUPFAM" id="SSF51735">
    <property type="entry name" value="NAD(P)-binding Rossmann-fold domains"/>
    <property type="match status" value="1"/>
</dbReference>
<dbReference type="Pfam" id="PF01370">
    <property type="entry name" value="Epimerase"/>
    <property type="match status" value="1"/>
</dbReference>
<proteinExistence type="predicted"/>
<name>A0A6A6S069_9PLEO</name>
<gene>
    <name evidence="2" type="ORF">P280DRAFT_469330</name>
</gene>
<dbReference type="InterPro" id="IPR051783">
    <property type="entry name" value="NAD(P)-dependent_oxidoreduct"/>
</dbReference>
<dbReference type="GO" id="GO:0004029">
    <property type="term" value="F:aldehyde dehydrogenase (NAD+) activity"/>
    <property type="evidence" value="ECO:0007669"/>
    <property type="project" value="TreeGrafter"/>
</dbReference>
<dbReference type="PANTHER" id="PTHR48079">
    <property type="entry name" value="PROTEIN YEEZ"/>
    <property type="match status" value="1"/>
</dbReference>
<dbReference type="InterPro" id="IPR001509">
    <property type="entry name" value="Epimerase_deHydtase"/>
</dbReference>
<accession>A0A6A6S069</accession>
<sequence>MSHNILITGGSGYLGGSLLAGLKGANLPPYSTLYALVRTDDQAKAVRQYAAEPLQINLSSPESITSTIINKQITIVFHLYDAIDIDNPSTFIKALSQVKQATGQEVHFLYTTGAKLFSEFAGAPTDKPLLDTDAELYAIQKKQVDTAPIPFMSQGVQANNLVIEEAEKNGVRAYIFAPCIVYGKGTGFGNKISIQTVGIVRIAKAVRKVYDLNEGKPTWPVCHIDDNTSLYVEILRAALQDRDIGHGKQGYYLASSGSVAWADIYEAMGKTLKERGAVDVEGVHVGPSVEEMGKMGEALGSPPELVRWATGGACTLTAENGAKIGWKAKYPKEHVLEFADAEVDWILTNLGK</sequence>
<keyword evidence="3" id="KW-1185">Reference proteome</keyword>
<evidence type="ECO:0000313" key="2">
    <source>
        <dbReference type="EMBL" id="KAF2640582.1"/>
    </source>
</evidence>
<reference evidence="2" key="1">
    <citation type="journal article" date="2020" name="Stud. Mycol.">
        <title>101 Dothideomycetes genomes: a test case for predicting lifestyles and emergence of pathogens.</title>
        <authorList>
            <person name="Haridas S."/>
            <person name="Albert R."/>
            <person name="Binder M."/>
            <person name="Bloem J."/>
            <person name="Labutti K."/>
            <person name="Salamov A."/>
            <person name="Andreopoulos B."/>
            <person name="Baker S."/>
            <person name="Barry K."/>
            <person name="Bills G."/>
            <person name="Bluhm B."/>
            <person name="Cannon C."/>
            <person name="Castanera R."/>
            <person name="Culley D."/>
            <person name="Daum C."/>
            <person name="Ezra D."/>
            <person name="Gonzalez J."/>
            <person name="Henrissat B."/>
            <person name="Kuo A."/>
            <person name="Liang C."/>
            <person name="Lipzen A."/>
            <person name="Lutzoni F."/>
            <person name="Magnuson J."/>
            <person name="Mondo S."/>
            <person name="Nolan M."/>
            <person name="Ohm R."/>
            <person name="Pangilinan J."/>
            <person name="Park H.-J."/>
            <person name="Ramirez L."/>
            <person name="Alfaro M."/>
            <person name="Sun H."/>
            <person name="Tritt A."/>
            <person name="Yoshinaga Y."/>
            <person name="Zwiers L.-H."/>
            <person name="Turgeon B."/>
            <person name="Goodwin S."/>
            <person name="Spatafora J."/>
            <person name="Crous P."/>
            <person name="Grigoriev I."/>
        </authorList>
    </citation>
    <scope>NUCLEOTIDE SEQUENCE</scope>
    <source>
        <strain evidence="2">CBS 473.64</strain>
    </source>
</reference>
<organism evidence="2 3">
    <name type="scientific">Massarina eburnea CBS 473.64</name>
    <dbReference type="NCBI Taxonomy" id="1395130"/>
    <lineage>
        <taxon>Eukaryota</taxon>
        <taxon>Fungi</taxon>
        <taxon>Dikarya</taxon>
        <taxon>Ascomycota</taxon>
        <taxon>Pezizomycotina</taxon>
        <taxon>Dothideomycetes</taxon>
        <taxon>Pleosporomycetidae</taxon>
        <taxon>Pleosporales</taxon>
        <taxon>Massarineae</taxon>
        <taxon>Massarinaceae</taxon>
        <taxon>Massarina</taxon>
    </lineage>
</organism>
<dbReference type="InterPro" id="IPR036291">
    <property type="entry name" value="NAD(P)-bd_dom_sf"/>
</dbReference>
<dbReference type="PANTHER" id="PTHR48079:SF6">
    <property type="entry name" value="NAD(P)-BINDING DOMAIN-CONTAINING PROTEIN-RELATED"/>
    <property type="match status" value="1"/>
</dbReference>
<protein>
    <submittedName>
        <fullName evidence="2">NAD(P)-binding protein</fullName>
    </submittedName>
</protein>
<dbReference type="Proteomes" id="UP000799753">
    <property type="component" value="Unassembled WGS sequence"/>
</dbReference>